<dbReference type="InterPro" id="IPR050266">
    <property type="entry name" value="AB_hydrolase_sf"/>
</dbReference>
<dbReference type="InterPro" id="IPR000073">
    <property type="entry name" value="AB_hydrolase_1"/>
</dbReference>
<evidence type="ECO:0000259" key="2">
    <source>
        <dbReference type="Pfam" id="PF00561"/>
    </source>
</evidence>
<evidence type="ECO:0000313" key="4">
    <source>
        <dbReference type="Proteomes" id="UP000504882"/>
    </source>
</evidence>
<reference evidence="3 4" key="1">
    <citation type="submission" date="2019-03" db="EMBL/GenBank/DDBJ databases">
        <title>Genomic features of bacteria from cold environments.</title>
        <authorList>
            <person name="Shen L."/>
        </authorList>
    </citation>
    <scope>NUCLEOTIDE SEQUENCE [LARGE SCALE GENOMIC DNA]</scope>
    <source>
        <strain evidence="4">T3246-1</strain>
    </source>
</reference>
<protein>
    <submittedName>
        <fullName evidence="3">Alpha/beta hydrolase</fullName>
    </submittedName>
</protein>
<dbReference type="PANTHER" id="PTHR43798:SF31">
    <property type="entry name" value="AB HYDROLASE SUPERFAMILY PROTEIN YCLE"/>
    <property type="match status" value="1"/>
</dbReference>
<keyword evidence="4" id="KW-1185">Reference proteome</keyword>
<dbReference type="Proteomes" id="UP000504882">
    <property type="component" value="Unassembled WGS sequence"/>
</dbReference>
<evidence type="ECO:0000313" key="3">
    <source>
        <dbReference type="EMBL" id="TDE89938.1"/>
    </source>
</evidence>
<comment type="caution">
    <text evidence="3">The sequence shown here is derived from an EMBL/GenBank/DDBJ whole genome shotgun (WGS) entry which is preliminary data.</text>
</comment>
<dbReference type="Pfam" id="PF00561">
    <property type="entry name" value="Abhydrolase_1"/>
    <property type="match status" value="1"/>
</dbReference>
<name>A0ABY2E011_9MICO</name>
<dbReference type="PANTHER" id="PTHR43798">
    <property type="entry name" value="MONOACYLGLYCEROL LIPASE"/>
    <property type="match status" value="1"/>
</dbReference>
<proteinExistence type="predicted"/>
<feature type="domain" description="AB hydrolase-1" evidence="2">
    <location>
        <begin position="26"/>
        <end position="133"/>
    </location>
</feature>
<dbReference type="GO" id="GO:0016787">
    <property type="term" value="F:hydrolase activity"/>
    <property type="evidence" value="ECO:0007669"/>
    <property type="project" value="UniProtKB-KW"/>
</dbReference>
<dbReference type="InterPro" id="IPR029058">
    <property type="entry name" value="AB_hydrolase_fold"/>
</dbReference>
<dbReference type="SUPFAM" id="SSF53474">
    <property type="entry name" value="alpha/beta-Hydrolases"/>
    <property type="match status" value="1"/>
</dbReference>
<gene>
    <name evidence="3" type="ORF">EXU48_18585</name>
</gene>
<keyword evidence="1 3" id="KW-0378">Hydrolase</keyword>
<dbReference type="EMBL" id="SMNA01000010">
    <property type="protein sequence ID" value="TDE89938.1"/>
    <property type="molecule type" value="Genomic_DNA"/>
</dbReference>
<organism evidence="3 4">
    <name type="scientific">Occultella glacieicola</name>
    <dbReference type="NCBI Taxonomy" id="2518684"/>
    <lineage>
        <taxon>Bacteria</taxon>
        <taxon>Bacillati</taxon>
        <taxon>Actinomycetota</taxon>
        <taxon>Actinomycetes</taxon>
        <taxon>Micrococcales</taxon>
        <taxon>Ruaniaceae</taxon>
        <taxon>Occultella</taxon>
    </lineage>
</organism>
<sequence length="294" mass="31270">MSYRTHDVAVRGGTMHVAEWGDPQGPPVLAVHGITASHRSWGLVAQRLPQVRLIAPDLRGRGRSRDLPGPFGMPAHADDLATVLAALDVPSAVVLGHSMGAFASVVLSRRHAERVRELILVDGGVPVELPVGLDPEEVGPALLGPAATRLAMTFPTREAYREFWRVHPAFADWNDVIEDYVDYDLIGTAPDLHPSTTVEAVTEDSLELAGGEALLDALAHLSHRAAWLRAPRGLLNEEPGLYSPAYASANADRLGLDLADVPGTNHYTITLGPTGADAVADVVRRALTAAEATA</sequence>
<dbReference type="Gene3D" id="3.40.50.1820">
    <property type="entry name" value="alpha/beta hydrolase"/>
    <property type="match status" value="1"/>
</dbReference>
<accession>A0ABY2E011</accession>
<evidence type="ECO:0000256" key="1">
    <source>
        <dbReference type="ARBA" id="ARBA00022801"/>
    </source>
</evidence>
<dbReference type="PRINTS" id="PR00111">
    <property type="entry name" value="ABHYDROLASE"/>
</dbReference>
<dbReference type="RefSeq" id="WP_133109193.1">
    <property type="nucleotide sequence ID" value="NZ_SMNA01000010.1"/>
</dbReference>